<dbReference type="PANTHER" id="PTHR37017">
    <property type="entry name" value="AB HYDROLASE-1 DOMAIN-CONTAINING PROTEIN-RELATED"/>
    <property type="match status" value="1"/>
</dbReference>
<name>A0A6I6LAL4_9SPHN</name>
<gene>
    <name evidence="2" type="ORF">EUU25_00790</name>
</gene>
<dbReference type="OrthoDB" id="9814966at2"/>
<evidence type="ECO:0000313" key="2">
    <source>
        <dbReference type="EMBL" id="QGY79283.1"/>
    </source>
</evidence>
<proteinExistence type="predicted"/>
<dbReference type="SUPFAM" id="SSF53474">
    <property type="entry name" value="alpha/beta-Hydrolases"/>
    <property type="match status" value="1"/>
</dbReference>
<feature type="domain" description="AB hydrolase-1" evidence="1">
    <location>
        <begin position="4"/>
        <end position="214"/>
    </location>
</feature>
<dbReference type="EMBL" id="CP035733">
    <property type="protein sequence ID" value="QGY79283.1"/>
    <property type="molecule type" value="Genomic_DNA"/>
</dbReference>
<dbReference type="GO" id="GO:0016787">
    <property type="term" value="F:hydrolase activity"/>
    <property type="evidence" value="ECO:0007669"/>
    <property type="project" value="UniProtKB-KW"/>
</dbReference>
<dbReference type="PANTHER" id="PTHR37017:SF11">
    <property type="entry name" value="ESTERASE_LIPASE_THIOESTERASE DOMAIN-CONTAINING PROTEIN"/>
    <property type="match status" value="1"/>
</dbReference>
<dbReference type="Pfam" id="PF12697">
    <property type="entry name" value="Abhydrolase_6"/>
    <property type="match status" value="1"/>
</dbReference>
<dbReference type="Proteomes" id="UP000428803">
    <property type="component" value="Chromosome"/>
</dbReference>
<dbReference type="InterPro" id="IPR029058">
    <property type="entry name" value="AB_hydrolase_fold"/>
</dbReference>
<evidence type="ECO:0000313" key="3">
    <source>
        <dbReference type="Proteomes" id="UP000428803"/>
    </source>
</evidence>
<dbReference type="RefSeq" id="WP_158897582.1">
    <property type="nucleotide sequence ID" value="NZ_CP035733.1"/>
</dbReference>
<evidence type="ECO:0000259" key="1">
    <source>
        <dbReference type="Pfam" id="PF12697"/>
    </source>
</evidence>
<protein>
    <submittedName>
        <fullName evidence="2">Alpha/beta hydrolase</fullName>
    </submittedName>
</protein>
<sequence>MADIIFVAGSWHGGWYYASVVQQLRDAGHRVCAVTLSGVAERRHQCRHGVNLQTHIDDVLAAIEMEEMEHPILVAHSYGGMVITGVASQAIGKIRALVYLDAVVPQDGQSQWQLLPRALQDYFLSVCNDGLTLDPPEELDRRTSPHPFATFLQKLSVPEDAFDVEYKSFAWAELNPDGVFKQFHDRLVETPGWHVSRIPCGHDLMNEAPEAVLNATLEAIRSTEGRPE</sequence>
<dbReference type="InterPro" id="IPR052897">
    <property type="entry name" value="Sec-Metab_Biosynth_Hydrolase"/>
</dbReference>
<dbReference type="Gene3D" id="3.40.50.1820">
    <property type="entry name" value="alpha/beta hydrolase"/>
    <property type="match status" value="1"/>
</dbReference>
<organism evidence="2 3">
    <name type="scientific">Sphingorhabdus lacus</name>
    <dbReference type="NCBI Taxonomy" id="392610"/>
    <lineage>
        <taxon>Bacteria</taxon>
        <taxon>Pseudomonadati</taxon>
        <taxon>Pseudomonadota</taxon>
        <taxon>Alphaproteobacteria</taxon>
        <taxon>Sphingomonadales</taxon>
        <taxon>Sphingomonadaceae</taxon>
        <taxon>Sphingorhabdus</taxon>
    </lineage>
</organism>
<dbReference type="KEGG" id="slaa:EUU25_00790"/>
<dbReference type="AlphaFoldDB" id="A0A6I6LAL4"/>
<keyword evidence="2" id="KW-0378">Hydrolase</keyword>
<keyword evidence="3" id="KW-1185">Reference proteome</keyword>
<accession>A0A6I6LAL4</accession>
<dbReference type="InterPro" id="IPR000073">
    <property type="entry name" value="AB_hydrolase_1"/>
</dbReference>
<reference evidence="3" key="1">
    <citation type="submission" date="2019-01" db="EMBL/GenBank/DDBJ databases">
        <title>Sphingorhabdus lacus sp.nov., isolated from an oligotrophic freshwater lake.</title>
        <authorList>
            <person name="Park M."/>
        </authorList>
    </citation>
    <scope>NUCLEOTIDE SEQUENCE [LARGE SCALE GENOMIC DNA]</scope>
    <source>
        <strain evidence="3">IMCC1753</strain>
    </source>
</reference>